<dbReference type="InterPro" id="IPR039422">
    <property type="entry name" value="MarR/SlyA-like"/>
</dbReference>
<accession>A0A0F7H8R2</accession>
<name>A0A0F7H8R2_SERFO</name>
<protein>
    <submittedName>
        <fullName evidence="1">Multiple antibiotic resistance protein marR</fullName>
    </submittedName>
</protein>
<dbReference type="InterPro" id="IPR000835">
    <property type="entry name" value="HTH_MarR-typ"/>
</dbReference>
<organism evidence="1 2">
    <name type="scientific">Serratia fonticola</name>
    <dbReference type="NCBI Taxonomy" id="47917"/>
    <lineage>
        <taxon>Bacteria</taxon>
        <taxon>Pseudomonadati</taxon>
        <taxon>Pseudomonadota</taxon>
        <taxon>Gammaproteobacteria</taxon>
        <taxon>Enterobacterales</taxon>
        <taxon>Yersiniaceae</taxon>
        <taxon>Serratia</taxon>
    </lineage>
</organism>
<dbReference type="GO" id="GO:0006950">
    <property type="term" value="P:response to stress"/>
    <property type="evidence" value="ECO:0007669"/>
    <property type="project" value="TreeGrafter"/>
</dbReference>
<dbReference type="Gene3D" id="1.10.10.10">
    <property type="entry name" value="Winged helix-like DNA-binding domain superfamily/Winged helix DNA-binding domain"/>
    <property type="match status" value="1"/>
</dbReference>
<dbReference type="InterPro" id="IPR036390">
    <property type="entry name" value="WH_DNA-bd_sf"/>
</dbReference>
<evidence type="ECO:0000313" key="1">
    <source>
        <dbReference type="EMBL" id="VEI77176.1"/>
    </source>
</evidence>
<dbReference type="PANTHER" id="PTHR33164">
    <property type="entry name" value="TRANSCRIPTIONAL REGULATOR, MARR FAMILY"/>
    <property type="match status" value="1"/>
</dbReference>
<dbReference type="InterPro" id="IPR036388">
    <property type="entry name" value="WH-like_DNA-bd_sf"/>
</dbReference>
<reference evidence="1 2" key="1">
    <citation type="submission" date="2018-12" db="EMBL/GenBank/DDBJ databases">
        <authorList>
            <consortium name="Pathogen Informatics"/>
        </authorList>
    </citation>
    <scope>NUCLEOTIDE SEQUENCE [LARGE SCALE GENOMIC DNA]</scope>
    <source>
        <strain evidence="1 2">NCTC13193</strain>
    </source>
</reference>
<dbReference type="Pfam" id="PF12802">
    <property type="entry name" value="MarR_2"/>
    <property type="match status" value="1"/>
</dbReference>
<dbReference type="RefSeq" id="WP_021181904.1">
    <property type="nucleotide sequence ID" value="NZ_CAMISF010000001.1"/>
</dbReference>
<dbReference type="SMART" id="SM00347">
    <property type="entry name" value="HTH_MARR"/>
    <property type="match status" value="1"/>
</dbReference>
<dbReference type="EMBL" id="LR134492">
    <property type="protein sequence ID" value="VEI77176.1"/>
    <property type="molecule type" value="Genomic_DNA"/>
</dbReference>
<gene>
    <name evidence="1" type="primary">marR</name>
    <name evidence="1" type="ORF">NCTC13193_05695</name>
</gene>
<dbReference type="GO" id="GO:0003700">
    <property type="term" value="F:DNA-binding transcription factor activity"/>
    <property type="evidence" value="ECO:0007669"/>
    <property type="project" value="InterPro"/>
</dbReference>
<proteinExistence type="predicted"/>
<dbReference type="PRINTS" id="PR00598">
    <property type="entry name" value="HTHMARR"/>
</dbReference>
<dbReference type="GeneID" id="30319898"/>
<dbReference type="SUPFAM" id="SSF46785">
    <property type="entry name" value="Winged helix' DNA-binding domain"/>
    <property type="match status" value="1"/>
</dbReference>
<dbReference type="PROSITE" id="PS50995">
    <property type="entry name" value="HTH_MARR_2"/>
    <property type="match status" value="1"/>
</dbReference>
<dbReference type="AlphaFoldDB" id="A0A0F7H8R2"/>
<dbReference type="PANTHER" id="PTHR33164:SF104">
    <property type="entry name" value="TRANSCRIPTIONAL REGULATORY PROTEIN"/>
    <property type="match status" value="1"/>
</dbReference>
<dbReference type="KEGG" id="sfw:WN53_06960"/>
<dbReference type="Proteomes" id="UP000270487">
    <property type="component" value="Chromosome"/>
</dbReference>
<evidence type="ECO:0000313" key="2">
    <source>
        <dbReference type="Proteomes" id="UP000270487"/>
    </source>
</evidence>
<sequence>MGDKTNVTETDFVDRLIQEWLDTVPTLDLSGLPVIARIVRMSHYISQFVDANFARYNLTIGEFEVLAALARNPDRQLSPKDLQEKILISSGGLSNRINRLENKKYIVRMPDPSDRRGVIVKITPAGRKLTLETVETHVAIEKALIQGLGAEDQDQLAELLKKLILSQKSQLNEKTKSA</sequence>